<evidence type="ECO:0000313" key="2">
    <source>
        <dbReference type="EMBL" id="EFC45074.1"/>
    </source>
</evidence>
<dbReference type="STRING" id="5762.D2VDX7"/>
<dbReference type="OrthoDB" id="14911at2759"/>
<dbReference type="CDD" id="cd09159">
    <property type="entry name" value="PLDc_ybhO_like_2"/>
    <property type="match status" value="1"/>
</dbReference>
<protein>
    <submittedName>
        <fullName evidence="2">Predicted protein</fullName>
    </submittedName>
</protein>
<dbReference type="PROSITE" id="PS50035">
    <property type="entry name" value="PLD"/>
    <property type="match status" value="1"/>
</dbReference>
<keyword evidence="3" id="KW-1185">Reference proteome</keyword>
<dbReference type="GO" id="GO:0032049">
    <property type="term" value="P:cardiolipin biosynthetic process"/>
    <property type="evidence" value="ECO:0007669"/>
    <property type="project" value="UniProtKB-ARBA"/>
</dbReference>
<gene>
    <name evidence="2" type="ORF">NAEGRDRAFT_866</name>
</gene>
<dbReference type="AlphaFoldDB" id="D2VDX7"/>
<dbReference type="PANTHER" id="PTHR21248:SF22">
    <property type="entry name" value="PHOSPHOLIPASE D"/>
    <property type="match status" value="1"/>
</dbReference>
<dbReference type="Proteomes" id="UP000006671">
    <property type="component" value="Unassembled WGS sequence"/>
</dbReference>
<dbReference type="RefSeq" id="XP_002677818.1">
    <property type="nucleotide sequence ID" value="XM_002677772.1"/>
</dbReference>
<dbReference type="PANTHER" id="PTHR21248">
    <property type="entry name" value="CARDIOLIPIN SYNTHASE"/>
    <property type="match status" value="1"/>
</dbReference>
<dbReference type="KEGG" id="ngr:NAEGRDRAFT_866"/>
<dbReference type="GeneID" id="8849280"/>
<organism evidence="3">
    <name type="scientific">Naegleria gruberi</name>
    <name type="common">Amoeba</name>
    <dbReference type="NCBI Taxonomy" id="5762"/>
    <lineage>
        <taxon>Eukaryota</taxon>
        <taxon>Discoba</taxon>
        <taxon>Heterolobosea</taxon>
        <taxon>Tetramitia</taxon>
        <taxon>Eutetramitia</taxon>
        <taxon>Vahlkampfiidae</taxon>
        <taxon>Naegleria</taxon>
    </lineage>
</organism>
<dbReference type="InParanoid" id="D2VDX7"/>
<reference evidence="2 3" key="1">
    <citation type="journal article" date="2010" name="Cell">
        <title>The genome of Naegleria gruberi illuminates early eukaryotic versatility.</title>
        <authorList>
            <person name="Fritz-Laylin L.K."/>
            <person name="Prochnik S.E."/>
            <person name="Ginger M.L."/>
            <person name="Dacks J.B."/>
            <person name="Carpenter M.L."/>
            <person name="Field M.C."/>
            <person name="Kuo A."/>
            <person name="Paredez A."/>
            <person name="Chapman J."/>
            <person name="Pham J."/>
            <person name="Shu S."/>
            <person name="Neupane R."/>
            <person name="Cipriano M."/>
            <person name="Mancuso J."/>
            <person name="Tu H."/>
            <person name="Salamov A."/>
            <person name="Lindquist E."/>
            <person name="Shapiro H."/>
            <person name="Lucas S."/>
            <person name="Grigoriev I.V."/>
            <person name="Cande W.Z."/>
            <person name="Fulton C."/>
            <person name="Rokhsar D.S."/>
            <person name="Dawson S.C."/>
        </authorList>
    </citation>
    <scope>NUCLEOTIDE SEQUENCE [LARGE SCALE GENOMIC DNA]</scope>
    <source>
        <strain evidence="2 3">NEG-M</strain>
    </source>
</reference>
<feature type="non-terminal residue" evidence="2">
    <location>
        <position position="1"/>
    </location>
</feature>
<dbReference type="EMBL" id="GG738865">
    <property type="protein sequence ID" value="EFC45074.1"/>
    <property type="molecule type" value="Genomic_DNA"/>
</dbReference>
<accession>D2VDX7</accession>
<feature type="domain" description="PLD phosphodiesterase" evidence="1">
    <location>
        <begin position="91"/>
        <end position="118"/>
    </location>
</feature>
<name>D2VDX7_NAEGR</name>
<dbReference type="GO" id="GO:0030572">
    <property type="term" value="F:phosphatidyltransferase activity"/>
    <property type="evidence" value="ECO:0007669"/>
    <property type="project" value="UniProtKB-ARBA"/>
</dbReference>
<dbReference type="InterPro" id="IPR025202">
    <property type="entry name" value="PLD-like_dom"/>
</dbReference>
<dbReference type="Gene3D" id="3.30.870.10">
    <property type="entry name" value="Endonuclease Chain A"/>
    <property type="match status" value="1"/>
</dbReference>
<evidence type="ECO:0000313" key="3">
    <source>
        <dbReference type="Proteomes" id="UP000006671"/>
    </source>
</evidence>
<dbReference type="Pfam" id="PF13091">
    <property type="entry name" value="PLDc_2"/>
    <property type="match status" value="1"/>
</dbReference>
<dbReference type="VEuPathDB" id="AmoebaDB:NAEGRDRAFT_866"/>
<proteinExistence type="predicted"/>
<dbReference type="SUPFAM" id="SSF56024">
    <property type="entry name" value="Phospholipase D/nuclease"/>
    <property type="match status" value="1"/>
</dbReference>
<dbReference type="eggNOG" id="ENOG502RKKV">
    <property type="taxonomic scope" value="Eukaryota"/>
</dbReference>
<evidence type="ECO:0000259" key="1">
    <source>
        <dbReference type="PROSITE" id="PS50035"/>
    </source>
</evidence>
<sequence>QVLFSDPKKHKTALYKNICNVINNSRSHCYISTPYFYPPERLKQALIAAKKNGCDVRLLTCGRSDVPGMRYISTYIYGEYLKQGIKVYEYFGKTLHAKYMTIDGFFTSMGSYNLDRMSLETNLEIGIQHYDLKLASELEKDFKRELEVSKEITYEDWVNRPFKMKMMGFFYYWVYELFGP</sequence>
<dbReference type="InterPro" id="IPR001736">
    <property type="entry name" value="PLipase_D/transphosphatidylase"/>
</dbReference>
<feature type="non-terminal residue" evidence="2">
    <location>
        <position position="180"/>
    </location>
</feature>